<evidence type="ECO:0000256" key="1">
    <source>
        <dbReference type="SAM" id="MobiDB-lite"/>
    </source>
</evidence>
<proteinExistence type="predicted"/>
<keyword evidence="2" id="KW-0472">Membrane</keyword>
<feature type="compositionally biased region" description="Pro residues" evidence="1">
    <location>
        <begin position="55"/>
        <end position="64"/>
    </location>
</feature>
<organism evidence="3 4">
    <name type="scientific">Myceligenerans pegani</name>
    <dbReference type="NCBI Taxonomy" id="2776917"/>
    <lineage>
        <taxon>Bacteria</taxon>
        <taxon>Bacillati</taxon>
        <taxon>Actinomycetota</taxon>
        <taxon>Actinomycetes</taxon>
        <taxon>Micrococcales</taxon>
        <taxon>Promicromonosporaceae</taxon>
        <taxon>Myceligenerans</taxon>
    </lineage>
</organism>
<evidence type="ECO:0000313" key="4">
    <source>
        <dbReference type="Proteomes" id="UP000625527"/>
    </source>
</evidence>
<dbReference type="Proteomes" id="UP000625527">
    <property type="component" value="Unassembled WGS sequence"/>
</dbReference>
<keyword evidence="2" id="KW-1133">Transmembrane helix</keyword>
<keyword evidence="4" id="KW-1185">Reference proteome</keyword>
<feature type="transmembrane region" description="Helical" evidence="2">
    <location>
        <begin position="382"/>
        <end position="399"/>
    </location>
</feature>
<keyword evidence="2" id="KW-0812">Transmembrane</keyword>
<reference evidence="3 4" key="1">
    <citation type="submission" date="2020-10" db="EMBL/GenBank/DDBJ databases">
        <title>Myceligenerans pegani sp. nov., an endophytic actinomycete isolated from Peganum harmala L. in Xinjiang, China.</title>
        <authorList>
            <person name="Xin L."/>
        </authorList>
    </citation>
    <scope>NUCLEOTIDE SEQUENCE [LARGE SCALE GENOMIC DNA]</scope>
    <source>
        <strain evidence="3 4">TRM65318</strain>
    </source>
</reference>
<feature type="region of interest" description="Disordered" evidence="1">
    <location>
        <begin position="30"/>
        <end position="68"/>
    </location>
</feature>
<comment type="caution">
    <text evidence="3">The sequence shown here is derived from an EMBL/GenBank/DDBJ whole genome shotgun (WGS) entry which is preliminary data.</text>
</comment>
<evidence type="ECO:0000313" key="3">
    <source>
        <dbReference type="EMBL" id="MBE1878387.1"/>
    </source>
</evidence>
<protein>
    <submittedName>
        <fullName evidence="3">Uncharacterized protein</fullName>
    </submittedName>
</protein>
<feature type="transmembrane region" description="Helical" evidence="2">
    <location>
        <begin position="357"/>
        <end position="376"/>
    </location>
</feature>
<dbReference type="EMBL" id="JADAQT010000108">
    <property type="protein sequence ID" value="MBE1878387.1"/>
    <property type="molecule type" value="Genomic_DNA"/>
</dbReference>
<evidence type="ECO:0000256" key="2">
    <source>
        <dbReference type="SAM" id="Phobius"/>
    </source>
</evidence>
<dbReference type="RefSeq" id="WP_192864915.1">
    <property type="nucleotide sequence ID" value="NZ_JADAQT010000108.1"/>
</dbReference>
<accession>A0ABR9N3Z6</accession>
<gene>
    <name evidence="3" type="ORF">IHE71_22070</name>
</gene>
<name>A0ABR9N3Z6_9MICO</name>
<sequence length="400" mass="42012">MTPSSTRHAITDALQGVSGTRLYRNNAFRITGLPPDASTRQVNRRRRESRSAHDIPPPPSPGAPLEPSTDAVALRGAFEALDSPVARFVHELLWLAPHGQDADTTRDDAIRAHCAAVEATDRDGGVDDASTWQLWERALRLWHSALTAPDTWRRAENRVREIDDPRLSVDAVPELRKALTEHIARVSVALAARAADAGDVGSAERHLNLLSASPFPAATIERAARDVAGPHVDRVHEVCEEARSRDPADGIRAASDVLERAGHPLELVRLLLGDDDPVAQKCRDDVAGIINASVVQAMDGPGRGSPREGLRLLEAARSIVASKEGAGVIDRNIAALRLAGSGRLAGRGTPSPGGGSGCLPVLGLGAIVAGIVAAGVSGNVPALVALIVVAIIALTAGFAF</sequence>